<dbReference type="Pfam" id="PF07731">
    <property type="entry name" value="Cu-oxidase_2"/>
    <property type="match status" value="1"/>
</dbReference>
<dbReference type="EMBL" id="LSYV01000072">
    <property type="protein sequence ID" value="KXZ44185.1"/>
    <property type="molecule type" value="Genomic_DNA"/>
</dbReference>
<dbReference type="SUPFAM" id="SSF49503">
    <property type="entry name" value="Cupredoxins"/>
    <property type="match status" value="3"/>
</dbReference>
<dbReference type="InterPro" id="IPR001117">
    <property type="entry name" value="Cu-oxidase_2nd"/>
</dbReference>
<protein>
    <recommendedName>
        <fullName evidence="7">Laccase</fullName>
    </recommendedName>
</protein>
<accession>A0A150G3U1</accession>
<dbReference type="GO" id="GO:0005507">
    <property type="term" value="F:copper ion binding"/>
    <property type="evidence" value="ECO:0007669"/>
    <property type="project" value="InterPro"/>
</dbReference>
<evidence type="ECO:0008006" key="7">
    <source>
        <dbReference type="Google" id="ProtNLM"/>
    </source>
</evidence>
<dbReference type="PANTHER" id="PTHR11709">
    <property type="entry name" value="MULTI-COPPER OXIDASE"/>
    <property type="match status" value="1"/>
</dbReference>
<evidence type="ECO:0000313" key="6">
    <source>
        <dbReference type="Proteomes" id="UP000075714"/>
    </source>
</evidence>
<comment type="similarity">
    <text evidence="1">Belongs to the multicopper oxidase family.</text>
</comment>
<reference evidence="6" key="1">
    <citation type="journal article" date="2016" name="Nat. Commun.">
        <title>The Gonium pectorale genome demonstrates co-option of cell cycle regulation during the evolution of multicellularity.</title>
        <authorList>
            <person name="Hanschen E.R."/>
            <person name="Marriage T.N."/>
            <person name="Ferris P.J."/>
            <person name="Hamaji T."/>
            <person name="Toyoda A."/>
            <person name="Fujiyama A."/>
            <person name="Neme R."/>
            <person name="Noguchi H."/>
            <person name="Minakuchi Y."/>
            <person name="Suzuki M."/>
            <person name="Kawai-Toyooka H."/>
            <person name="Smith D.R."/>
            <person name="Sparks H."/>
            <person name="Anderson J."/>
            <person name="Bakaric R."/>
            <person name="Luria V."/>
            <person name="Karger A."/>
            <person name="Kirschner M.W."/>
            <person name="Durand P.M."/>
            <person name="Michod R.E."/>
            <person name="Nozaki H."/>
            <person name="Olson B.J."/>
        </authorList>
    </citation>
    <scope>NUCLEOTIDE SEQUENCE [LARGE SCALE GENOMIC DNA]</scope>
    <source>
        <strain evidence="6">NIES-2863</strain>
    </source>
</reference>
<dbReference type="InterPro" id="IPR011707">
    <property type="entry name" value="Cu-oxidase-like_N"/>
</dbReference>
<organism evidence="5 6">
    <name type="scientific">Gonium pectorale</name>
    <name type="common">Green alga</name>
    <dbReference type="NCBI Taxonomy" id="33097"/>
    <lineage>
        <taxon>Eukaryota</taxon>
        <taxon>Viridiplantae</taxon>
        <taxon>Chlorophyta</taxon>
        <taxon>core chlorophytes</taxon>
        <taxon>Chlorophyceae</taxon>
        <taxon>CS clade</taxon>
        <taxon>Chlamydomonadales</taxon>
        <taxon>Volvocaceae</taxon>
        <taxon>Gonium</taxon>
    </lineage>
</organism>
<dbReference type="AlphaFoldDB" id="A0A150G3U1"/>
<evidence type="ECO:0000259" key="4">
    <source>
        <dbReference type="Pfam" id="PF07732"/>
    </source>
</evidence>
<dbReference type="InterPro" id="IPR011706">
    <property type="entry name" value="Cu-oxidase_C"/>
</dbReference>
<keyword evidence="6" id="KW-1185">Reference proteome</keyword>
<dbReference type="STRING" id="33097.A0A150G3U1"/>
<dbReference type="PANTHER" id="PTHR11709:SF511">
    <property type="entry name" value="LACCASE"/>
    <property type="match status" value="1"/>
</dbReference>
<dbReference type="Pfam" id="PF07732">
    <property type="entry name" value="Cu-oxidase_3"/>
    <property type="match status" value="1"/>
</dbReference>
<feature type="domain" description="Plastocyanin-like" evidence="4">
    <location>
        <begin position="24"/>
        <end position="140"/>
    </location>
</feature>
<proteinExistence type="inferred from homology"/>
<dbReference type="Proteomes" id="UP000075714">
    <property type="component" value="Unassembled WGS sequence"/>
</dbReference>
<dbReference type="CDD" id="cd04205">
    <property type="entry name" value="CuRO_2_LCC_like"/>
    <property type="match status" value="1"/>
</dbReference>
<dbReference type="Pfam" id="PF00394">
    <property type="entry name" value="Cu-oxidase"/>
    <property type="match status" value="1"/>
</dbReference>
<comment type="caution">
    <text evidence="5">The sequence shown here is derived from an EMBL/GenBank/DDBJ whole genome shotgun (WGS) entry which is preliminary data.</text>
</comment>
<evidence type="ECO:0000313" key="5">
    <source>
        <dbReference type="EMBL" id="KXZ44185.1"/>
    </source>
</evidence>
<feature type="domain" description="Plastocyanin-like" evidence="3">
    <location>
        <begin position="519"/>
        <end position="632"/>
    </location>
</feature>
<dbReference type="Gene3D" id="2.60.40.420">
    <property type="entry name" value="Cupredoxins - blue copper proteins"/>
    <property type="match status" value="3"/>
</dbReference>
<dbReference type="CDD" id="cd04206">
    <property type="entry name" value="CuRO_1_LCC_like"/>
    <property type="match status" value="1"/>
</dbReference>
<evidence type="ECO:0000259" key="3">
    <source>
        <dbReference type="Pfam" id="PF07731"/>
    </source>
</evidence>
<dbReference type="InterPro" id="IPR008972">
    <property type="entry name" value="Cupredoxin"/>
</dbReference>
<dbReference type="InterPro" id="IPR045087">
    <property type="entry name" value="Cu-oxidase_fam"/>
</dbReference>
<feature type="domain" description="Plastocyanin-like" evidence="2">
    <location>
        <begin position="167"/>
        <end position="359"/>
    </location>
</feature>
<evidence type="ECO:0000256" key="1">
    <source>
        <dbReference type="ARBA" id="ARBA00010609"/>
    </source>
</evidence>
<dbReference type="OrthoDB" id="2121828at2759"/>
<evidence type="ECO:0000259" key="2">
    <source>
        <dbReference type="Pfam" id="PF00394"/>
    </source>
</evidence>
<dbReference type="GO" id="GO:0016491">
    <property type="term" value="F:oxidoreductase activity"/>
    <property type="evidence" value="ECO:0007669"/>
    <property type="project" value="InterPro"/>
</dbReference>
<sequence length="672" mass="72353">MESKALGGDPEVSFTFNVTLAYGAPSCFARPIVLVNGMFEPAVYIHQGDVLKITLVNNLPASYPGVSDGISIHYHGLHMGGPAAWFDGASYISLCPITAGSTYTYQFKVNDPPGTYLWHDHAAGFKGDGLQGPLIVRPRRAAPMPPAGLPPGAPAPSVPDLWQYDDEHIVFLSDWYHATMNSLMFRLNMPFDAAKVTNDSGSWNWIGNPQALLINGRGFYGDCPLFAPAGANPTPPVCAPTSFTVPPGRSAQQPWASNNNPGCTHERLVVQPGKRYRLRIIGASTLVYMTLCFEGHNVTLLAADAMPVAPVSTRCVDVNSGQRLDVLLTADQPPANYWIAVAPQYRVGSPAGYAVLSYEDPSTNATVTPAFPTTPAPQIAAMPPWSQEANEQVVMAPELLVPSNGSALAMYRREGQPTLAPPKSADKLVVVNLTQPLLENGQLRWALGNVAMPKTPPCSPLMNQLRRDPAYLTMAAVPASTVNGTGAGPNVGIGSAGPSRSTPLYLSGVSPAPLYPSVGLNIVQLEGGQVVDVILNNRPANENNGDYRPNGATRNATEQHPFHLHGHRFWVLGRGTGSFSPELHGASLNTANPPLRDTVTVAASGWAYLRFRADNPGVWPFHCHILPHIFMGQQATSRQPLSPEKMYNFAPYTKSWLRAKWGLSGWELPPLF</sequence>
<name>A0A150G3U1_GONPE</name>
<gene>
    <name evidence="5" type="ORF">GPECTOR_71g546</name>
</gene>